<reference evidence="2" key="1">
    <citation type="submission" date="2017-04" db="EMBL/GenBank/DDBJ databases">
        <title>Function of individual gut microbiota members based on whole genome sequencing of pure cultures obtained from chicken caecum.</title>
        <authorList>
            <person name="Medvecky M."/>
            <person name="Cejkova D."/>
            <person name="Polansky O."/>
            <person name="Karasova D."/>
            <person name="Kubasova T."/>
            <person name="Cizek A."/>
            <person name="Rychlik I."/>
        </authorList>
    </citation>
    <scope>NUCLEOTIDE SEQUENCE [LARGE SCALE GENOMIC DNA]</scope>
    <source>
        <strain evidence="2">An71</strain>
    </source>
</reference>
<organism evidence="1 2">
    <name type="scientific">Limosilactobacillus reuteri</name>
    <name type="common">Lactobacillus reuteri</name>
    <dbReference type="NCBI Taxonomy" id="1598"/>
    <lineage>
        <taxon>Bacteria</taxon>
        <taxon>Bacillati</taxon>
        <taxon>Bacillota</taxon>
        <taxon>Bacilli</taxon>
        <taxon>Lactobacillales</taxon>
        <taxon>Lactobacillaceae</taxon>
        <taxon>Limosilactobacillus</taxon>
    </lineage>
</organism>
<proteinExistence type="predicted"/>
<dbReference type="InterPro" id="IPR043502">
    <property type="entry name" value="DNA/RNA_pol_sf"/>
</dbReference>
<dbReference type="Proteomes" id="UP000195868">
    <property type="component" value="Unassembled WGS sequence"/>
</dbReference>
<comment type="caution">
    <text evidence="1">The sequence shown here is derived from an EMBL/GenBank/DDBJ whole genome shotgun (WGS) entry which is preliminary data.</text>
</comment>
<evidence type="ECO:0000313" key="2">
    <source>
        <dbReference type="Proteomes" id="UP000195868"/>
    </source>
</evidence>
<gene>
    <name evidence="1" type="ORF">B5G22_10655</name>
</gene>
<dbReference type="EMBL" id="NFHN01000061">
    <property type="protein sequence ID" value="OUN42172.1"/>
    <property type="molecule type" value="Genomic_DNA"/>
</dbReference>
<evidence type="ECO:0000313" key="1">
    <source>
        <dbReference type="EMBL" id="OUN42172.1"/>
    </source>
</evidence>
<evidence type="ECO:0008006" key="3">
    <source>
        <dbReference type="Google" id="ProtNLM"/>
    </source>
</evidence>
<accession>A0A1Y4NUG0</accession>
<dbReference type="SUPFAM" id="SSF56672">
    <property type="entry name" value="DNA/RNA polymerases"/>
    <property type="match status" value="1"/>
</dbReference>
<dbReference type="RefSeq" id="WP_087216067.1">
    <property type="nucleotide sequence ID" value="NZ_NFHN01000061.1"/>
</dbReference>
<sequence length="1110" mass="129298">MKYISCDCDKVLYHNEEQQDPNLEVFDGLKDSILDYLFVADDSEWESPITTTDEAGTREQENIISHQYVLKYPGYPTIGYILYRNENDRPFSFWDLLSVVKQYLNDVCYKQKYSDMEIKGYAKKLAEPIKTIKRNLFSTRIPPILVAGYFGGVDVSAYVDWYKYLDNVNRKNEANVITLYQHAFFTRQFVTEIVRPDRHRKVPVTLQYRDMMTLGPQGGLKKLGEMVNQPKIDTTVWDEEDGKPSGYYKTHMRELLQSRPNDYKKYAMNDAEITLKYLGFVLRMEQEAYDAGLLKQMYIPATLTGLSDQLTAHYLEQPYSRKQVANLLRKIFGDELEQYLRPKYYNQLPSNEEEWEELVSEISNTKRKSVRQKHPTLIRKLESYLSRDSIVTALNEKGQPIELLNTDDLLQRINFEKLYELNPKLKIEDLLNKEKKIRHYKPVAKISNDVALKFNSLAYQFARKKSNELLTCEELVDYLWGKSVYKNYFNKKGNKYELLDVDSSYWMAKKVNFFGTHNGYFFTETSSYAPKHEKGIHDMTTLQADDAYNQAFSMALKAYTGGQNLCYNPGIIEMPYVYDIDLKSSYVNAGHLIPDLRLDVPPLMEVTNSNSRHFNRLLTKMPNGVFTVGVADVDYKLPNNIRRSPVGVKAAIKNATPRYVMEHKRAILPLITLIDLVENYNAEIYIHRLIVPEQKKLTGEFVNICPSGKAQDWTLQHRNLAKKKYGNKSAEQELFKLLGNGAYGKTAQGLNAKTSKVFGRDNSYYVPLSKSTNPLIAMQYTAIARYQVNFLMDLLDRLYPNNLIPSVTTDGFIWAGNQPLDKDEIVEAIRKNAPKQWVDVNDNYFNGNFFEFKSKLIDDKKECSKNTTLVNLKTRFNFTLDGRIEALAGVRNVSLQSIYHDLINNVTTIKVDQHRLSSLDDMKHRIDNKHLMSEWDQPTYQSLSFDFTSKPIDFHDNGDGTGYYNTEPFKTVEEAETFKEGMKPYSQLFPLFNSKYAYAFLGLDNHLVRTRSGYKIAWVKEDVPLKDSKYLELQENYQSNYKWKVLLRYLAKNESKYDLKAIYSDMFSKRYSTFSGFKQAINRAKYKFINPLVILKENWHEKLRKYETRC</sequence>
<protein>
    <recommendedName>
        <fullName evidence="3">DNA-directed DNA polymerase</fullName>
    </recommendedName>
</protein>
<dbReference type="AlphaFoldDB" id="A0A1Y4NUG0"/>
<name>A0A1Y4NUG0_LIMRT</name>